<dbReference type="AlphaFoldDB" id="A0AAV9P3P6"/>
<evidence type="ECO:0000313" key="3">
    <source>
        <dbReference type="Proteomes" id="UP001337655"/>
    </source>
</evidence>
<dbReference type="PROSITE" id="PS50330">
    <property type="entry name" value="UIM"/>
    <property type="match status" value="1"/>
</dbReference>
<proteinExistence type="predicted"/>
<feature type="region of interest" description="Disordered" evidence="1">
    <location>
        <begin position="178"/>
        <end position="197"/>
    </location>
</feature>
<name>A0AAV9P3P6_9PEZI</name>
<evidence type="ECO:0000256" key="1">
    <source>
        <dbReference type="SAM" id="MobiDB-lite"/>
    </source>
</evidence>
<reference evidence="2 3" key="1">
    <citation type="submission" date="2023-08" db="EMBL/GenBank/DDBJ databases">
        <title>Black Yeasts Isolated from many extreme environments.</title>
        <authorList>
            <person name="Coleine C."/>
            <person name="Stajich J.E."/>
            <person name="Selbmann L."/>
        </authorList>
    </citation>
    <scope>NUCLEOTIDE SEQUENCE [LARGE SCALE GENOMIC DNA]</scope>
    <source>
        <strain evidence="2 3">CCFEE 5935</strain>
    </source>
</reference>
<dbReference type="GeneID" id="89928416"/>
<dbReference type="EMBL" id="JAVRRT010000011">
    <property type="protein sequence ID" value="KAK5167381.1"/>
    <property type="molecule type" value="Genomic_DNA"/>
</dbReference>
<dbReference type="RefSeq" id="XP_064657087.1">
    <property type="nucleotide sequence ID" value="XM_064804317.1"/>
</dbReference>
<feature type="compositionally biased region" description="Low complexity" evidence="1">
    <location>
        <begin position="178"/>
        <end position="192"/>
    </location>
</feature>
<keyword evidence="3" id="KW-1185">Reference proteome</keyword>
<dbReference type="Proteomes" id="UP001337655">
    <property type="component" value="Unassembled WGS sequence"/>
</dbReference>
<organism evidence="2 3">
    <name type="scientific">Saxophila tyrrhenica</name>
    <dbReference type="NCBI Taxonomy" id="1690608"/>
    <lineage>
        <taxon>Eukaryota</taxon>
        <taxon>Fungi</taxon>
        <taxon>Dikarya</taxon>
        <taxon>Ascomycota</taxon>
        <taxon>Pezizomycotina</taxon>
        <taxon>Dothideomycetes</taxon>
        <taxon>Dothideomycetidae</taxon>
        <taxon>Mycosphaerellales</taxon>
        <taxon>Extremaceae</taxon>
        <taxon>Saxophila</taxon>
    </lineage>
</organism>
<sequence>MPSRIVISWARRSKSLLGRTQASSGLRVIFILDANAQHAEGPTGEAIQERLSELCARSVKCPEFENTVSAFDDRKLFLVGMLREVKGSEFKLVARLFNPMPSGKAIQECLTKLRAEKKVPLAAVDDIDEMAASGLDVDEAPPEDGSPEYIARYLQAAFGYTADDLAAVAAAMKLGDENSASTTSVNQQSTTTDFSGFSAEEIEAHRACVLERKARKEQEELEAAILESLEDEKLRKA</sequence>
<evidence type="ECO:0000313" key="2">
    <source>
        <dbReference type="EMBL" id="KAK5167381.1"/>
    </source>
</evidence>
<gene>
    <name evidence="2" type="ORF">LTR77_007080</name>
</gene>
<protein>
    <submittedName>
        <fullName evidence="2">Uncharacterized protein</fullName>
    </submittedName>
</protein>
<comment type="caution">
    <text evidence="2">The sequence shown here is derived from an EMBL/GenBank/DDBJ whole genome shotgun (WGS) entry which is preliminary data.</text>
</comment>
<dbReference type="InterPro" id="IPR003903">
    <property type="entry name" value="UIM_dom"/>
</dbReference>
<accession>A0AAV9P3P6</accession>